<dbReference type="Pfam" id="PF24883">
    <property type="entry name" value="NPHP3_N"/>
    <property type="match status" value="1"/>
</dbReference>
<dbReference type="PANTHER" id="PTHR10039">
    <property type="entry name" value="AMELOGENIN"/>
    <property type="match status" value="1"/>
</dbReference>
<protein>
    <recommendedName>
        <fullName evidence="7">NACHT domain-containing protein</fullName>
    </recommendedName>
</protein>
<evidence type="ECO:0000313" key="5">
    <source>
        <dbReference type="EMBL" id="KAK0658014.1"/>
    </source>
</evidence>
<organism evidence="5 6">
    <name type="scientific">Cercophora newfieldiana</name>
    <dbReference type="NCBI Taxonomy" id="92897"/>
    <lineage>
        <taxon>Eukaryota</taxon>
        <taxon>Fungi</taxon>
        <taxon>Dikarya</taxon>
        <taxon>Ascomycota</taxon>
        <taxon>Pezizomycotina</taxon>
        <taxon>Sordariomycetes</taxon>
        <taxon>Sordariomycetidae</taxon>
        <taxon>Sordariales</taxon>
        <taxon>Lasiosphaeriaceae</taxon>
        <taxon>Cercophora</taxon>
    </lineage>
</organism>
<proteinExistence type="predicted"/>
<feature type="region of interest" description="Disordered" evidence="2">
    <location>
        <begin position="880"/>
        <end position="908"/>
    </location>
</feature>
<evidence type="ECO:0008006" key="7">
    <source>
        <dbReference type="Google" id="ProtNLM"/>
    </source>
</evidence>
<gene>
    <name evidence="5" type="ORF">B0T16DRAFT_319952</name>
</gene>
<dbReference type="EMBL" id="JAULSV010000001">
    <property type="protein sequence ID" value="KAK0658014.1"/>
    <property type="molecule type" value="Genomic_DNA"/>
</dbReference>
<dbReference type="Pfam" id="PF24809">
    <property type="entry name" value="DUF7708"/>
    <property type="match status" value="1"/>
</dbReference>
<keyword evidence="1" id="KW-0677">Repeat</keyword>
<comment type="caution">
    <text evidence="5">The sequence shown here is derived from an EMBL/GenBank/DDBJ whole genome shotgun (WGS) entry which is preliminary data.</text>
</comment>
<keyword evidence="6" id="KW-1185">Reference proteome</keyword>
<feature type="domain" description="Nephrocystin 3-like N-terminal" evidence="4">
    <location>
        <begin position="268"/>
        <end position="437"/>
    </location>
</feature>
<reference evidence="5" key="1">
    <citation type="submission" date="2023-06" db="EMBL/GenBank/DDBJ databases">
        <title>Genome-scale phylogeny and comparative genomics of the fungal order Sordariales.</title>
        <authorList>
            <consortium name="Lawrence Berkeley National Laboratory"/>
            <person name="Hensen N."/>
            <person name="Bonometti L."/>
            <person name="Westerberg I."/>
            <person name="Brannstrom I.O."/>
            <person name="Guillou S."/>
            <person name="Cros-Aarteil S."/>
            <person name="Calhoun S."/>
            <person name="Haridas S."/>
            <person name="Kuo A."/>
            <person name="Mondo S."/>
            <person name="Pangilinan J."/>
            <person name="Riley R."/>
            <person name="Labutti K."/>
            <person name="Andreopoulos B."/>
            <person name="Lipzen A."/>
            <person name="Chen C."/>
            <person name="Yanf M."/>
            <person name="Daum C."/>
            <person name="Ng V."/>
            <person name="Clum A."/>
            <person name="Steindorff A."/>
            <person name="Ohm R."/>
            <person name="Martin F."/>
            <person name="Silar P."/>
            <person name="Natvig D."/>
            <person name="Lalanne C."/>
            <person name="Gautier V."/>
            <person name="Ament-Velasquez S.L."/>
            <person name="Kruys A."/>
            <person name="Hutchinson M.I."/>
            <person name="Powell A.J."/>
            <person name="Barry K."/>
            <person name="Miller A.N."/>
            <person name="Grigoriev I.V."/>
            <person name="Debuchy R."/>
            <person name="Gladieux P."/>
            <person name="Thoren M.H."/>
            <person name="Johannesson H."/>
        </authorList>
    </citation>
    <scope>NUCLEOTIDE SEQUENCE</scope>
    <source>
        <strain evidence="5">SMH2532-1</strain>
    </source>
</reference>
<evidence type="ECO:0000256" key="1">
    <source>
        <dbReference type="ARBA" id="ARBA00022737"/>
    </source>
</evidence>
<dbReference type="InterPro" id="IPR027417">
    <property type="entry name" value="P-loop_NTPase"/>
</dbReference>
<evidence type="ECO:0000256" key="2">
    <source>
        <dbReference type="SAM" id="MobiDB-lite"/>
    </source>
</evidence>
<evidence type="ECO:0000259" key="4">
    <source>
        <dbReference type="Pfam" id="PF24883"/>
    </source>
</evidence>
<name>A0AA39YSW5_9PEZI</name>
<dbReference type="AlphaFoldDB" id="A0AA39YSW5"/>
<accession>A0AA39YSW5</accession>
<dbReference type="InterPro" id="IPR056884">
    <property type="entry name" value="NPHP3-like_N"/>
</dbReference>
<dbReference type="Gene3D" id="3.40.50.300">
    <property type="entry name" value="P-loop containing nucleotide triphosphate hydrolases"/>
    <property type="match status" value="1"/>
</dbReference>
<feature type="domain" description="DUF7708" evidence="3">
    <location>
        <begin position="69"/>
        <end position="204"/>
    </location>
</feature>
<dbReference type="Proteomes" id="UP001174936">
    <property type="component" value="Unassembled WGS sequence"/>
</dbReference>
<evidence type="ECO:0000259" key="3">
    <source>
        <dbReference type="Pfam" id="PF24809"/>
    </source>
</evidence>
<evidence type="ECO:0000313" key="6">
    <source>
        <dbReference type="Proteomes" id="UP001174936"/>
    </source>
</evidence>
<dbReference type="InterPro" id="IPR056125">
    <property type="entry name" value="DUF7708"/>
</dbReference>
<sequence length="936" mass="106198">MPLSARVSLAAQRTIREAFLDLERTISEKDRAGLAGTTLDNVIKAAHDVEDQLAARQLLRNMRRLSPLFTGLQYYSKSIEVLCNGTPYLPWVWAPIKVILKVASDFVDAFEKIIAAYARIAEPLARFKLFDQAYSNNHEIQQTLANFYSDIIKFHKQAYKFVRRSSWKIFFMTSWGRFQRRFDGLIEGLKEHEDLVDRTVNAVHISESKKMREELVTSRREILERAAKDEEERTSNQYVAIVGWLKMDDSEQAKLFESVTTESQKYAGTCDWILQQERTVAWMRCSQESAFLVLQGNPGTGKSVLATNIATFLRSAQKSLVISHICTYSQASSTEYDQILRSILLQLVRSDVDLIAYVYEMFILKKKSVTSQAIERLILETIGAVSDNPAETKYVHIILDGLDECNEEKQPRVINLLERMVSAATESTSAVCKVLMTTCMPSSVAKKLKQKHMVSLSREKGALGRAIELYASHRLGQLRHRWHQMGITDTDIKTLESRLAEKADGMFLWARLVLEYLATNMFVQKNEVLGAIDTLPRELSAFYSQILTQLVSHFDKRSVARLRSILGWIAFAKRPLRKAELRSALSISSDEDKFHIQELAPSYLFLLQSPDSNIGLNEYGVAQEQGLVVASCLLSGLEIFRPGYPERDRSLRVLKGFHGLHLYATEFWVEYVLFLAASHHGLDVESKFFELSIQLARYLNSLPPGDGPLSEQTEDSRLVHLDRQPDLQNAASRILADRITMSEQDRTQPPAQPPERTICEVTGLSTLLSNYQHTVQSLLQLWKYPGVSIQELERFKQDFRSSAFTCRFPGCPFASIGFANMDLQAQHDQSHTPRVSCEVTGCNYPPFSSAQALRNHRIKHHNQGISNIKIRVPENFVRKTTRPPIPRNRGSTWAPGVPDTPVTKEEPVHTAAAPAVSKLATRCWNRYLNNGLPSLH</sequence>
<dbReference type="SUPFAM" id="SSF52540">
    <property type="entry name" value="P-loop containing nucleoside triphosphate hydrolases"/>
    <property type="match status" value="1"/>
</dbReference>
<dbReference type="PANTHER" id="PTHR10039:SF14">
    <property type="entry name" value="NACHT DOMAIN-CONTAINING PROTEIN"/>
    <property type="match status" value="1"/>
</dbReference>